<keyword evidence="6 10" id="KW-0449">Lipoprotein</keyword>
<dbReference type="InterPro" id="IPR032831">
    <property type="entry name" value="LptM_cons"/>
</dbReference>
<accession>A0A0F7HAR3</accession>
<feature type="region of interest" description="Disordered" evidence="9">
    <location>
        <begin position="27"/>
        <end position="66"/>
    </location>
</feature>
<name>A0A0F7HAR3_SERFO</name>
<evidence type="ECO:0000256" key="8">
    <source>
        <dbReference type="ARBA" id="ARBA00049730"/>
    </source>
</evidence>
<comment type="similarity">
    <text evidence="7">Belongs to the LptM family.</text>
</comment>
<sequence>MQMKKQLRYALMAVLLVGLSGCGLKGPLYFPPKDKPAEQPVTSAGTVSKNQQEPAGTQQQPSMSNQ</sequence>
<evidence type="ECO:0000313" key="11">
    <source>
        <dbReference type="EMBL" id="VTR50019.1"/>
    </source>
</evidence>
<evidence type="ECO:0000256" key="2">
    <source>
        <dbReference type="ARBA" id="ARBA00022729"/>
    </source>
</evidence>
<dbReference type="Pfam" id="PF13627">
    <property type="entry name" value="LptM_cons"/>
    <property type="match status" value="1"/>
</dbReference>
<dbReference type="GO" id="GO:0009279">
    <property type="term" value="C:cell outer membrane"/>
    <property type="evidence" value="ECO:0007669"/>
    <property type="project" value="UniProtKB-SubCell"/>
</dbReference>
<evidence type="ECO:0000313" key="10">
    <source>
        <dbReference type="EMBL" id="VEI62255.1"/>
    </source>
</evidence>
<proteinExistence type="inferred from homology"/>
<evidence type="ECO:0000256" key="3">
    <source>
        <dbReference type="ARBA" id="ARBA00023136"/>
    </source>
</evidence>
<gene>
    <name evidence="11" type="ORF">NCTC12965_05913</name>
    <name evidence="10" type="ORF">NCTC13193_00267</name>
</gene>
<dbReference type="Proteomes" id="UP000270487">
    <property type="component" value="Chromosome"/>
</dbReference>
<evidence type="ECO:0000256" key="5">
    <source>
        <dbReference type="ARBA" id="ARBA00023237"/>
    </source>
</evidence>
<evidence type="ECO:0000256" key="4">
    <source>
        <dbReference type="ARBA" id="ARBA00023139"/>
    </source>
</evidence>
<keyword evidence="4" id="KW-0564">Palmitate</keyword>
<dbReference type="PROSITE" id="PS51257">
    <property type="entry name" value="PROKAR_LIPOPROTEIN"/>
    <property type="match status" value="1"/>
</dbReference>
<dbReference type="AlphaFoldDB" id="A0A0F7HAR3"/>
<evidence type="ECO:0000256" key="9">
    <source>
        <dbReference type="SAM" id="MobiDB-lite"/>
    </source>
</evidence>
<keyword evidence="5" id="KW-0998">Cell outer membrane</keyword>
<keyword evidence="2" id="KW-0732">Signal</keyword>
<dbReference type="NCBIfam" id="NF047847">
    <property type="entry name" value="SS_mature_LptM"/>
    <property type="match status" value="1"/>
</dbReference>
<organism evidence="10 12">
    <name type="scientific">Serratia fonticola</name>
    <dbReference type="NCBI Taxonomy" id="47917"/>
    <lineage>
        <taxon>Bacteria</taxon>
        <taxon>Pseudomonadati</taxon>
        <taxon>Pseudomonadota</taxon>
        <taxon>Gammaproteobacteria</taxon>
        <taxon>Enterobacterales</taxon>
        <taxon>Yersiniaceae</taxon>
        <taxon>Serratia</taxon>
    </lineage>
</organism>
<protein>
    <recommendedName>
        <fullName evidence="8">LPS-assembly lipoprotein LptM</fullName>
    </recommendedName>
</protein>
<evidence type="ECO:0000256" key="1">
    <source>
        <dbReference type="ARBA" id="ARBA00004459"/>
    </source>
</evidence>
<keyword evidence="3" id="KW-0472">Membrane</keyword>
<evidence type="ECO:0000256" key="6">
    <source>
        <dbReference type="ARBA" id="ARBA00023288"/>
    </source>
</evidence>
<dbReference type="STRING" id="47917.AV650_01660"/>
<comment type="subcellular location">
    <subcellularLocation>
        <location evidence="1">Cell outer membrane</location>
        <topology evidence="1">Lipid-anchor</topology>
    </subcellularLocation>
</comment>
<evidence type="ECO:0000313" key="12">
    <source>
        <dbReference type="Proteomes" id="UP000270487"/>
    </source>
</evidence>
<dbReference type="EMBL" id="LR134492">
    <property type="protein sequence ID" value="VEI62255.1"/>
    <property type="molecule type" value="Genomic_DNA"/>
</dbReference>
<feature type="compositionally biased region" description="Polar residues" evidence="9">
    <location>
        <begin position="40"/>
        <end position="66"/>
    </location>
</feature>
<dbReference type="KEGG" id="sfw:WN53_09325"/>
<dbReference type="EMBL" id="CABEEZ010000121">
    <property type="protein sequence ID" value="VTR50019.1"/>
    <property type="molecule type" value="Genomic_DNA"/>
</dbReference>
<reference evidence="10 12" key="1">
    <citation type="submission" date="2018-12" db="EMBL/GenBank/DDBJ databases">
        <authorList>
            <consortium name="Pathogen Informatics"/>
        </authorList>
    </citation>
    <scope>NUCLEOTIDE SEQUENCE [LARGE SCALE GENOMIC DNA]</scope>
    <source>
        <strain evidence="11">NCTC12965</strain>
        <strain evidence="10 12">NCTC13193</strain>
    </source>
</reference>
<evidence type="ECO:0000256" key="7">
    <source>
        <dbReference type="ARBA" id="ARBA00049647"/>
    </source>
</evidence>